<evidence type="ECO:0000313" key="3">
    <source>
        <dbReference type="Proteomes" id="UP000405805"/>
    </source>
</evidence>
<dbReference type="InterPro" id="IPR023214">
    <property type="entry name" value="HAD_sf"/>
</dbReference>
<evidence type="ECO:0000313" key="2">
    <source>
        <dbReference type="EMBL" id="MQP15382.1"/>
    </source>
</evidence>
<dbReference type="Gene3D" id="1.10.150.240">
    <property type="entry name" value="Putative phosphatase, domain 2"/>
    <property type="match status" value="1"/>
</dbReference>
<dbReference type="PANTHER" id="PTHR43481:SF4">
    <property type="entry name" value="GLYCEROL-1-PHOSPHATE PHOSPHOHYDROLASE 1-RELATED"/>
    <property type="match status" value="1"/>
</dbReference>
<organism evidence="2 4">
    <name type="scientific">Segatella copri</name>
    <dbReference type="NCBI Taxonomy" id="165179"/>
    <lineage>
        <taxon>Bacteria</taxon>
        <taxon>Pseudomonadati</taxon>
        <taxon>Bacteroidota</taxon>
        <taxon>Bacteroidia</taxon>
        <taxon>Bacteroidales</taxon>
        <taxon>Prevotellaceae</taxon>
        <taxon>Segatella</taxon>
    </lineage>
</organism>
<comment type="caution">
    <text evidence="2">The sequence shown here is derived from an EMBL/GenBank/DDBJ whole genome shotgun (WGS) entry which is preliminary data.</text>
</comment>
<dbReference type="OrthoDB" id="9797743at2"/>
<dbReference type="InterPro" id="IPR036412">
    <property type="entry name" value="HAD-like_sf"/>
</dbReference>
<dbReference type="SUPFAM" id="SSF56784">
    <property type="entry name" value="HAD-like"/>
    <property type="match status" value="1"/>
</dbReference>
<dbReference type="Gene3D" id="3.40.50.1000">
    <property type="entry name" value="HAD superfamily/HAD-like"/>
    <property type="match status" value="1"/>
</dbReference>
<dbReference type="InterPro" id="IPR023198">
    <property type="entry name" value="PGP-like_dom2"/>
</dbReference>
<sequence>MKEIISKYLKDHGFGEFNPKAVLFDMDGVLYNSMPNHAVAWQESMKQFDIHMTAADAYATEGARGIDTIQMMVKKQKGIDITLDEAQKMYDVKTDIFHSMPTAEIFPGVKEIMQKIKEAGMQVGVVTGSGQRPLILRLLNDFGKYLDEEHIVTAYDVKRGKPNPDPYLMGLQKAGNLQPWEGIVVENAPLGVRAGVAANIFTVAINSGPLPDTELSDKGSNLLYHQMTEFCDDFGNLIDAAKETGNISVQFNYQGI</sequence>
<accession>A0A5P0WRS6</accession>
<protein>
    <submittedName>
        <fullName evidence="2">HAD hydrolase-like protein</fullName>
    </submittedName>
</protein>
<dbReference type="SFLD" id="SFLDG01135">
    <property type="entry name" value="C1.5.6:_HAD__Beta-PGM__Phospha"/>
    <property type="match status" value="1"/>
</dbReference>
<evidence type="ECO:0000313" key="1">
    <source>
        <dbReference type="EMBL" id="MQO10391.1"/>
    </source>
</evidence>
<dbReference type="EMBL" id="VZAH01000131">
    <property type="protein sequence ID" value="MQP15382.1"/>
    <property type="molecule type" value="Genomic_DNA"/>
</dbReference>
<name>A0A5P0WRS6_9BACT</name>
<dbReference type="Proteomes" id="UP000405805">
    <property type="component" value="Unassembled WGS sequence"/>
</dbReference>
<dbReference type="EMBL" id="VZBP01000149">
    <property type="protein sequence ID" value="MQO10391.1"/>
    <property type="molecule type" value="Genomic_DNA"/>
</dbReference>
<dbReference type="SFLD" id="SFLDG01129">
    <property type="entry name" value="C1.5:_HAD__Beta-PGM__Phosphata"/>
    <property type="match status" value="1"/>
</dbReference>
<dbReference type="AlphaFoldDB" id="A0A5P0WRS6"/>
<dbReference type="SFLD" id="SFLDS00003">
    <property type="entry name" value="Haloacid_Dehalogenase"/>
    <property type="match status" value="1"/>
</dbReference>
<dbReference type="Proteomes" id="UP000477980">
    <property type="component" value="Unassembled WGS sequence"/>
</dbReference>
<keyword evidence="2" id="KW-0378">Hydrolase</keyword>
<dbReference type="PANTHER" id="PTHR43481">
    <property type="entry name" value="FRUCTOSE-1-PHOSPHATE PHOSPHATASE"/>
    <property type="match status" value="1"/>
</dbReference>
<dbReference type="GO" id="GO:0050308">
    <property type="term" value="F:sugar-phosphatase activity"/>
    <property type="evidence" value="ECO:0007669"/>
    <property type="project" value="TreeGrafter"/>
</dbReference>
<dbReference type="RefSeq" id="WP_153091665.1">
    <property type="nucleotide sequence ID" value="NZ_VZAH01000131.1"/>
</dbReference>
<gene>
    <name evidence="2" type="ORF">F7D25_13420</name>
    <name evidence="1" type="ORF">F7D57_11860</name>
</gene>
<dbReference type="InterPro" id="IPR051806">
    <property type="entry name" value="HAD-like_SPP"/>
</dbReference>
<proteinExistence type="predicted"/>
<dbReference type="InterPro" id="IPR041492">
    <property type="entry name" value="HAD_2"/>
</dbReference>
<evidence type="ECO:0000313" key="4">
    <source>
        <dbReference type="Proteomes" id="UP000477980"/>
    </source>
</evidence>
<reference evidence="3 4" key="1">
    <citation type="submission" date="2019-09" db="EMBL/GenBank/DDBJ databases">
        <title>Distinct polysaccharide growth profiles of human intestinal Prevotella copri isolates.</title>
        <authorList>
            <person name="Fehlner-Peach H."/>
            <person name="Magnabosco C."/>
            <person name="Raghavan V."/>
            <person name="Scher J.U."/>
            <person name="Tett A."/>
            <person name="Cox L.M."/>
            <person name="Gottsegen C."/>
            <person name="Watters A."/>
            <person name="Wiltshire- Gordon J.D."/>
            <person name="Segata N."/>
            <person name="Bonneau R."/>
            <person name="Littman D.R."/>
        </authorList>
    </citation>
    <scope>NUCLEOTIDE SEQUENCE [LARGE SCALE GENOMIC DNA]</scope>
    <source>
        <strain evidence="1">IA624</strain>
        <strain evidence="3">iA624</strain>
        <strain evidence="2">IAA917</strain>
        <strain evidence="4">iAA917</strain>
    </source>
</reference>
<dbReference type="Pfam" id="PF13419">
    <property type="entry name" value="HAD_2"/>
    <property type="match status" value="1"/>
</dbReference>